<evidence type="ECO:0000256" key="1">
    <source>
        <dbReference type="SAM" id="MobiDB-lite"/>
    </source>
</evidence>
<proteinExistence type="predicted"/>
<reference evidence="2" key="1">
    <citation type="submission" date="2006-10" db="EMBL/GenBank/DDBJ databases">
        <title>Annotation of Phytophthora infestans T30-4.</title>
        <authorList>
            <consortium name="The Broad Institute Genome Sequencing Platform"/>
            <person name="Nusbaum C."/>
            <person name="Haas B."/>
            <person name="Kamoun S."/>
            <person name="Fry W."/>
            <person name="Judelson H."/>
            <person name="Ristaino J."/>
            <person name="Govers F."/>
            <person name="Whisson S."/>
            <person name="Birch P."/>
            <person name="Birren B."/>
            <person name="Lander E."/>
            <person name="Galagan J."/>
            <person name="Zody M."/>
            <person name="Devon K."/>
            <person name="O'Neil K."/>
            <person name="Zembek L."/>
            <person name="Anderson S."/>
            <person name="Jaffe D."/>
            <person name="Butler J."/>
            <person name="Alvarez P."/>
            <person name="Gnerre S."/>
            <person name="Grabherr M."/>
            <person name="Mauceli E."/>
            <person name="Brockman W."/>
            <person name="Young S."/>
            <person name="LaButti K."/>
            <person name="Sykes S."/>
            <person name="DeCaprio D."/>
            <person name="Crawford M."/>
            <person name="Koehrsen M."/>
            <person name="Engels R."/>
            <person name="Montgomery P."/>
            <person name="Pearson M."/>
            <person name="Howarth C."/>
            <person name="Larson L."/>
            <person name="White J."/>
            <person name="O'Leary S."/>
            <person name="Kodira C."/>
            <person name="Zeng Q."/>
            <person name="Yandava C."/>
            <person name="Alvarado L."/>
        </authorList>
    </citation>
    <scope>NUCLEOTIDE SEQUENCE</scope>
    <source>
        <strain evidence="2">T30-4</strain>
    </source>
</reference>
<gene>
    <name evidence="2" type="ORF">PITG_18151</name>
</gene>
<accession>D0NX50</accession>
<feature type="region of interest" description="Disordered" evidence="1">
    <location>
        <begin position="252"/>
        <end position="305"/>
    </location>
</feature>
<evidence type="ECO:0000313" key="3">
    <source>
        <dbReference type="Proteomes" id="UP000006643"/>
    </source>
</evidence>
<feature type="region of interest" description="Disordered" evidence="1">
    <location>
        <begin position="365"/>
        <end position="392"/>
    </location>
</feature>
<dbReference type="OrthoDB" id="120693at2759"/>
<sequence>MRDIDKNLSLRGEKYRHDYLWMPRWLRTRMELSEVYLLSITSVAEGEAEGLDSKDVDVKAVPFSSESTRGYTKRSLLNESFTDSDCIHWVVFVVLAGDANGADSVARAAEGSSPGRTSLSKSHLSFNACFVELTEHEIISHRVQLTTHTLASTALWSYVLAERHLGVDGGFVWNDDVVLASGLTVLLAATSRLLRWGEASKGRRTPKQVAEDRYARWTKDLKEQKQAERLSVAFWKADGCVGPKPKVRRLSEVRARRHAHRARKADQGPTGARRGRQASVGESVTSGSGGHRLGHGEFRYPPPHFSTADQIRVGHAFDDAMQGHDGVAEKLWTGLGLRQCILAVRRWGVRYRLAVVVDKIVDDDCETVPDGGNEDRGGRSAGRKEESKRSVVNFPWRQQAEKNLC</sequence>
<dbReference type="Proteomes" id="UP000006643">
    <property type="component" value="Unassembled WGS sequence"/>
</dbReference>
<feature type="compositionally biased region" description="Basic and acidic residues" evidence="1">
    <location>
        <begin position="373"/>
        <end position="389"/>
    </location>
</feature>
<dbReference type="VEuPathDB" id="FungiDB:PITG_18151"/>
<evidence type="ECO:0000313" key="2">
    <source>
        <dbReference type="EMBL" id="EEY67645.1"/>
    </source>
</evidence>
<dbReference type="GeneID" id="9466418"/>
<dbReference type="HOGENOM" id="CLU_680568_0_0_1"/>
<dbReference type="AlphaFoldDB" id="D0NX50"/>
<organism evidence="2 3">
    <name type="scientific">Phytophthora infestans (strain T30-4)</name>
    <name type="common">Potato late blight agent</name>
    <dbReference type="NCBI Taxonomy" id="403677"/>
    <lineage>
        <taxon>Eukaryota</taxon>
        <taxon>Sar</taxon>
        <taxon>Stramenopiles</taxon>
        <taxon>Oomycota</taxon>
        <taxon>Peronosporomycetes</taxon>
        <taxon>Peronosporales</taxon>
        <taxon>Peronosporaceae</taxon>
        <taxon>Phytophthora</taxon>
    </lineage>
</organism>
<dbReference type="KEGG" id="pif:PITG_18151"/>
<name>D0NX50_PHYIT</name>
<keyword evidence="3" id="KW-1185">Reference proteome</keyword>
<dbReference type="InParanoid" id="D0NX50"/>
<protein>
    <submittedName>
        <fullName evidence="2">Uncharacterized protein</fullName>
    </submittedName>
</protein>
<dbReference type="EMBL" id="DS028180">
    <property type="protein sequence ID" value="EEY67645.1"/>
    <property type="molecule type" value="Genomic_DNA"/>
</dbReference>
<dbReference type="RefSeq" id="XP_002896308.1">
    <property type="nucleotide sequence ID" value="XM_002896262.1"/>
</dbReference>